<reference evidence="2" key="1">
    <citation type="submission" date="2021-05" db="EMBL/GenBank/DDBJ databases">
        <authorList>
            <person name="Alioto T."/>
            <person name="Alioto T."/>
            <person name="Gomez Garrido J."/>
        </authorList>
    </citation>
    <scope>NUCLEOTIDE SEQUENCE</scope>
</reference>
<sequence>MSATTTRCTGIPVGSAKRRCQMRTCWICICLRATIPTLRRRWPLGRSRCLHASWKNALTGVKIRRNVEITASGSTSSRTTSGSISKFTLRRSSRNSGQIREKWR</sequence>
<evidence type="ECO:0000256" key="1">
    <source>
        <dbReference type="SAM" id="MobiDB-lite"/>
    </source>
</evidence>
<feature type="region of interest" description="Disordered" evidence="1">
    <location>
        <begin position="71"/>
        <end position="104"/>
    </location>
</feature>
<protein>
    <submittedName>
        <fullName evidence="2">(northern house mosquito) hypothetical protein</fullName>
    </submittedName>
</protein>
<evidence type="ECO:0000313" key="2">
    <source>
        <dbReference type="EMBL" id="CAG6443780.1"/>
    </source>
</evidence>
<dbReference type="EMBL" id="HBUE01208951">
    <property type="protein sequence ID" value="CAG6533496.1"/>
    <property type="molecule type" value="Transcribed_RNA"/>
</dbReference>
<dbReference type="EMBL" id="HBUE01001176">
    <property type="protein sequence ID" value="CAG6443778.1"/>
    <property type="molecule type" value="Transcribed_RNA"/>
</dbReference>
<feature type="compositionally biased region" description="Low complexity" evidence="1">
    <location>
        <begin position="71"/>
        <end position="85"/>
    </location>
</feature>
<proteinExistence type="predicted"/>
<name>A0A8D7ZT02_CULPI</name>
<accession>A0A8D7ZT02</accession>
<dbReference type="EMBL" id="HBUE01315303">
    <property type="protein sequence ID" value="CAG6585376.1"/>
    <property type="molecule type" value="Transcribed_RNA"/>
</dbReference>
<dbReference type="AlphaFoldDB" id="A0A8D7ZT02"/>
<organism evidence="2">
    <name type="scientific">Culex pipiens</name>
    <name type="common">House mosquito</name>
    <dbReference type="NCBI Taxonomy" id="7175"/>
    <lineage>
        <taxon>Eukaryota</taxon>
        <taxon>Metazoa</taxon>
        <taxon>Ecdysozoa</taxon>
        <taxon>Arthropoda</taxon>
        <taxon>Hexapoda</taxon>
        <taxon>Insecta</taxon>
        <taxon>Pterygota</taxon>
        <taxon>Neoptera</taxon>
        <taxon>Endopterygota</taxon>
        <taxon>Diptera</taxon>
        <taxon>Nematocera</taxon>
        <taxon>Culicoidea</taxon>
        <taxon>Culicidae</taxon>
        <taxon>Culicinae</taxon>
        <taxon>Culicini</taxon>
        <taxon>Culex</taxon>
        <taxon>Culex</taxon>
    </lineage>
</organism>
<dbReference type="EMBL" id="HBUE01001177">
    <property type="protein sequence ID" value="CAG6443780.1"/>
    <property type="molecule type" value="Transcribed_RNA"/>
</dbReference>